<dbReference type="OrthoDB" id="270970at2759"/>
<dbReference type="InterPro" id="IPR000008">
    <property type="entry name" value="C2_dom"/>
</dbReference>
<dbReference type="SUPFAM" id="SSF49562">
    <property type="entry name" value="C2 domain (Calcium/lipid-binding domain, CaLB)"/>
    <property type="match status" value="1"/>
</dbReference>
<comment type="caution">
    <text evidence="3">The sequence shown here is derived from an EMBL/GenBank/DDBJ whole genome shotgun (WGS) entry which is preliminary data.</text>
</comment>
<proteinExistence type="predicted"/>
<protein>
    <recommendedName>
        <fullName evidence="2">C2 domain-containing protein</fullName>
    </recommendedName>
</protein>
<feature type="compositionally biased region" description="Polar residues" evidence="1">
    <location>
        <begin position="197"/>
        <end position="208"/>
    </location>
</feature>
<feature type="compositionally biased region" description="Pro residues" evidence="1">
    <location>
        <begin position="210"/>
        <end position="228"/>
    </location>
</feature>
<dbReference type="SMART" id="SM00239">
    <property type="entry name" value="C2"/>
    <property type="match status" value="1"/>
</dbReference>
<dbReference type="CDD" id="cd00030">
    <property type="entry name" value="C2"/>
    <property type="match status" value="1"/>
</dbReference>
<name>A0A8T2RVU1_CERRI</name>
<dbReference type="PANTHER" id="PTHR47052">
    <property type="entry name" value="CONSERVED SERINE PROLINE-RICH PROTEIN (AFU_ORTHOLOGUE AFUA_2G01790)"/>
    <property type="match status" value="1"/>
</dbReference>
<evidence type="ECO:0000313" key="3">
    <source>
        <dbReference type="EMBL" id="KAH7300689.1"/>
    </source>
</evidence>
<gene>
    <name evidence="3" type="ORF">KP509_24G074600</name>
</gene>
<reference evidence="3" key="1">
    <citation type="submission" date="2021-08" db="EMBL/GenBank/DDBJ databases">
        <title>WGS assembly of Ceratopteris richardii.</title>
        <authorList>
            <person name="Marchant D.B."/>
            <person name="Chen G."/>
            <person name="Jenkins J."/>
            <person name="Shu S."/>
            <person name="Leebens-Mack J."/>
            <person name="Grimwood J."/>
            <person name="Schmutz J."/>
            <person name="Soltis P."/>
            <person name="Soltis D."/>
            <person name="Chen Z.-H."/>
        </authorList>
    </citation>
    <scope>NUCLEOTIDE SEQUENCE</scope>
    <source>
        <strain evidence="3">Whitten #5841</strain>
        <tissue evidence="3">Leaf</tissue>
    </source>
</reference>
<feature type="domain" description="C2" evidence="2">
    <location>
        <begin position="1"/>
        <end position="106"/>
    </location>
</feature>
<keyword evidence="4" id="KW-1185">Reference proteome</keyword>
<dbReference type="Proteomes" id="UP000825935">
    <property type="component" value="Chromosome 24"/>
</dbReference>
<feature type="region of interest" description="Disordered" evidence="1">
    <location>
        <begin position="195"/>
        <end position="244"/>
    </location>
</feature>
<dbReference type="Gene3D" id="2.60.40.150">
    <property type="entry name" value="C2 domain"/>
    <property type="match status" value="1"/>
</dbReference>
<dbReference type="PANTHER" id="PTHR47052:SF3">
    <property type="entry name" value="INGRESSION PROTEIN 1"/>
    <property type="match status" value="1"/>
</dbReference>
<sequence length="244" mass="27915">MATKERLLRLEIIDCRGLRDRHFLGKQDSYVVAEYAGSTYRTKTCKNGGENPRFNEEFQILIRPRAHSIKIDVFSKNNLTADDHIASGTILLHQVLQDQFHDWKWPLTTNSGRNCDRRSGEIRVIMELISSASHDNIDERHPQNRQVAFPFVQPHFPHFNPQLQFNYNPAFPYTAQPQPAYLYAQPQPAYLYAQPQSGGFWNPQNNENFAPPPNVNIHPPPSAPPPPAGATYYNPQQQSPFPSP</sequence>
<dbReference type="AlphaFoldDB" id="A0A8T2RVU1"/>
<organism evidence="3 4">
    <name type="scientific">Ceratopteris richardii</name>
    <name type="common">Triangle waterfern</name>
    <dbReference type="NCBI Taxonomy" id="49495"/>
    <lineage>
        <taxon>Eukaryota</taxon>
        <taxon>Viridiplantae</taxon>
        <taxon>Streptophyta</taxon>
        <taxon>Embryophyta</taxon>
        <taxon>Tracheophyta</taxon>
        <taxon>Polypodiopsida</taxon>
        <taxon>Polypodiidae</taxon>
        <taxon>Polypodiales</taxon>
        <taxon>Pteridineae</taxon>
        <taxon>Pteridaceae</taxon>
        <taxon>Parkerioideae</taxon>
        <taxon>Ceratopteris</taxon>
    </lineage>
</organism>
<evidence type="ECO:0000256" key="1">
    <source>
        <dbReference type="SAM" id="MobiDB-lite"/>
    </source>
</evidence>
<evidence type="ECO:0000259" key="2">
    <source>
        <dbReference type="PROSITE" id="PS50004"/>
    </source>
</evidence>
<dbReference type="PROSITE" id="PS50004">
    <property type="entry name" value="C2"/>
    <property type="match status" value="1"/>
</dbReference>
<dbReference type="Pfam" id="PF00168">
    <property type="entry name" value="C2"/>
    <property type="match status" value="1"/>
</dbReference>
<accession>A0A8T2RVU1</accession>
<dbReference type="InterPro" id="IPR052981">
    <property type="entry name" value="Ingression_C2_domain"/>
</dbReference>
<evidence type="ECO:0000313" key="4">
    <source>
        <dbReference type="Proteomes" id="UP000825935"/>
    </source>
</evidence>
<dbReference type="InterPro" id="IPR035892">
    <property type="entry name" value="C2_domain_sf"/>
</dbReference>
<dbReference type="EMBL" id="CM035429">
    <property type="protein sequence ID" value="KAH7300689.1"/>
    <property type="molecule type" value="Genomic_DNA"/>
</dbReference>